<comment type="caution">
    <text evidence="2">The sequence shown here is derived from an EMBL/GenBank/DDBJ whole genome shotgun (WGS) entry which is preliminary data.</text>
</comment>
<evidence type="ECO:0000313" key="3">
    <source>
        <dbReference type="Proteomes" id="UP001500221"/>
    </source>
</evidence>
<accession>A0ABP9P644</accession>
<dbReference type="PROSITE" id="PS51186">
    <property type="entry name" value="GNAT"/>
    <property type="match status" value="1"/>
</dbReference>
<dbReference type="EMBL" id="BAABKG010000001">
    <property type="protein sequence ID" value="GAA5141411.1"/>
    <property type="molecule type" value="Genomic_DNA"/>
</dbReference>
<evidence type="ECO:0000313" key="2">
    <source>
        <dbReference type="EMBL" id="GAA5141411.1"/>
    </source>
</evidence>
<organism evidence="2 3">
    <name type="scientific">Nocardioides marinquilinus</name>
    <dbReference type="NCBI Taxonomy" id="1210400"/>
    <lineage>
        <taxon>Bacteria</taxon>
        <taxon>Bacillati</taxon>
        <taxon>Actinomycetota</taxon>
        <taxon>Actinomycetes</taxon>
        <taxon>Propionibacteriales</taxon>
        <taxon>Nocardioidaceae</taxon>
        <taxon>Nocardioides</taxon>
    </lineage>
</organism>
<dbReference type="InterPro" id="IPR000182">
    <property type="entry name" value="GNAT_dom"/>
</dbReference>
<gene>
    <name evidence="2" type="ORF">GCM10023340_03100</name>
</gene>
<dbReference type="Proteomes" id="UP001500221">
    <property type="component" value="Unassembled WGS sequence"/>
</dbReference>
<keyword evidence="3" id="KW-1185">Reference proteome</keyword>
<dbReference type="SUPFAM" id="SSF55729">
    <property type="entry name" value="Acyl-CoA N-acyltransferases (Nat)"/>
    <property type="match status" value="1"/>
</dbReference>
<dbReference type="Gene3D" id="3.40.630.30">
    <property type="match status" value="1"/>
</dbReference>
<feature type="domain" description="N-acetyltransferase" evidence="1">
    <location>
        <begin position="4"/>
        <end position="197"/>
    </location>
</feature>
<sequence>MAEPEIKPLTTETWPDFEALVTRTGGLFSGCWCVHFHHGVPDGRGEEEPNRDFKRRLVEAGIAHAALVYVDGEAVAWAEYGAPCELPNLHHRKQYDADLAAAGEAPPDWRITCINVGRGHRKKGYGRLALRGAVDLVARSGGGVVEGYPHDMATRDPAKKMSDSFLYNLTRSSYEDAGFTYVRPKGQQNCVMRMTVAPA</sequence>
<dbReference type="RefSeq" id="WP_345453764.1">
    <property type="nucleotide sequence ID" value="NZ_BAABKG010000001.1"/>
</dbReference>
<reference evidence="3" key="1">
    <citation type="journal article" date="2019" name="Int. J. Syst. Evol. Microbiol.">
        <title>The Global Catalogue of Microorganisms (GCM) 10K type strain sequencing project: providing services to taxonomists for standard genome sequencing and annotation.</title>
        <authorList>
            <consortium name="The Broad Institute Genomics Platform"/>
            <consortium name="The Broad Institute Genome Sequencing Center for Infectious Disease"/>
            <person name="Wu L."/>
            <person name="Ma J."/>
        </authorList>
    </citation>
    <scope>NUCLEOTIDE SEQUENCE [LARGE SCALE GENOMIC DNA]</scope>
    <source>
        <strain evidence="3">JCM 18459</strain>
    </source>
</reference>
<proteinExistence type="predicted"/>
<protein>
    <submittedName>
        <fullName evidence="2">GNAT family N-acetyltransferase</fullName>
    </submittedName>
</protein>
<dbReference type="InterPro" id="IPR016181">
    <property type="entry name" value="Acyl_CoA_acyltransferase"/>
</dbReference>
<name>A0ABP9P644_9ACTN</name>
<evidence type="ECO:0000259" key="1">
    <source>
        <dbReference type="PROSITE" id="PS51186"/>
    </source>
</evidence>